<dbReference type="GO" id="GO:0008033">
    <property type="term" value="P:tRNA processing"/>
    <property type="evidence" value="ECO:0007669"/>
    <property type="project" value="UniProtKB-KW"/>
</dbReference>
<feature type="domain" description="tRNA(Ile)-lysidine/2-thiocytidine synthase N-terminal" evidence="7">
    <location>
        <begin position="43"/>
        <end position="193"/>
    </location>
</feature>
<evidence type="ECO:0000256" key="3">
    <source>
        <dbReference type="ARBA" id="ARBA00022694"/>
    </source>
</evidence>
<evidence type="ECO:0000259" key="7">
    <source>
        <dbReference type="Pfam" id="PF01171"/>
    </source>
</evidence>
<keyword evidence="9" id="KW-1185">Reference proteome</keyword>
<dbReference type="PANTHER" id="PTHR43033">
    <property type="entry name" value="TRNA(ILE)-LYSIDINE SYNTHASE-RELATED"/>
    <property type="match status" value="1"/>
</dbReference>
<sequence>MGTIPHVLHTGARPIHVLEFVDAVRATCPPRFPATRGNQHRPVALAISGGVDSMALAYLCTRLRQFDPMFKISDNPVSGFRAMIIDHRLREGSDREAGAVAAALKTMGVSGDIYPLIWSKVLGDYNHPKDLPNFESLARKLRYRRLGAACGFRKMASLMLAHHEDDQYETILMRLMQGHGSRGLRGMRKASDIPECEGEFGAWQSGYVDDQNRPQPFYNNRLSKWQRKDLRYELRSKINRLMDEDESRDHDQIEYDDYDLEEFYLNKRAISFDPFNIAVEDGGVCVYRPLLEFSKDRLIATCLANNIPWWEDPTNQDATLTMRNAVRHLYKGYTLPVALQKPSVLALSKRCDEQAQAIEAEARRLLTKTIIHDFEPNVGTLTVQFPDYGLALPPRDMRSSLRSQARRLRQREVAGLLIQRILLLVSPELQPSPVSNLQNVISRLFPALSNSEDASSTEKPKAFNIAGIHLTPVESASRGSQPGSSGGGQLSWYLTRTPYSSTLPVPRFRTPYWSVESKRKKGRRYQRWKWSQWLRWTLWDGRFWMRMTHRLPYRVIVQPFVKEHAKALRELLSPDDRDRLAVVLKRYAPGKVRYTLPAIYLEEDLDLENVVPRPGYPNPSFQESDTKGVIGDQFAHPKVLDVSKLKLIALPTLDIQVPKLEDWLVYEVRYKRADRSTLESAGTYDRTSFVDPKRANGVFVRAPRSRAGRRISRRRNR</sequence>
<dbReference type="SUPFAM" id="SSF52402">
    <property type="entry name" value="Adenine nucleotide alpha hydrolases-like"/>
    <property type="match status" value="1"/>
</dbReference>
<dbReference type="InterPro" id="IPR011063">
    <property type="entry name" value="TilS/TtcA_N"/>
</dbReference>
<evidence type="ECO:0000256" key="4">
    <source>
        <dbReference type="ARBA" id="ARBA00022741"/>
    </source>
</evidence>
<evidence type="ECO:0000256" key="1">
    <source>
        <dbReference type="ARBA" id="ARBA00013267"/>
    </source>
</evidence>
<dbReference type="Proteomes" id="UP001295740">
    <property type="component" value="Unassembled WGS sequence"/>
</dbReference>
<dbReference type="CDD" id="cd01992">
    <property type="entry name" value="TilS_N"/>
    <property type="match status" value="1"/>
</dbReference>
<dbReference type="EMBL" id="CAUWAG010000018">
    <property type="protein sequence ID" value="CAJ2510704.1"/>
    <property type="molecule type" value="Genomic_DNA"/>
</dbReference>
<accession>A0AAI8VTD7</accession>
<evidence type="ECO:0000256" key="5">
    <source>
        <dbReference type="ARBA" id="ARBA00022840"/>
    </source>
</evidence>
<dbReference type="HAMAP" id="MF_01161">
    <property type="entry name" value="tRNA_Ile_lys_synt"/>
    <property type="match status" value="1"/>
</dbReference>
<reference evidence="8" key="1">
    <citation type="submission" date="2023-10" db="EMBL/GenBank/DDBJ databases">
        <authorList>
            <person name="Hackl T."/>
        </authorList>
    </citation>
    <scope>NUCLEOTIDE SEQUENCE</scope>
</reference>
<comment type="caution">
    <text evidence="8">The sequence shown here is derived from an EMBL/GenBank/DDBJ whole genome shotgun (WGS) entry which is preliminary data.</text>
</comment>
<evidence type="ECO:0000256" key="6">
    <source>
        <dbReference type="ARBA" id="ARBA00048539"/>
    </source>
</evidence>
<keyword evidence="2" id="KW-0436">Ligase</keyword>
<keyword evidence="3" id="KW-0819">tRNA processing</keyword>
<dbReference type="Gene3D" id="3.40.50.620">
    <property type="entry name" value="HUPs"/>
    <property type="match status" value="1"/>
</dbReference>
<dbReference type="InterPro" id="IPR012094">
    <property type="entry name" value="tRNA_Ile_lys_synt"/>
</dbReference>
<dbReference type="PANTHER" id="PTHR43033:SF1">
    <property type="entry name" value="TRNA(ILE)-LYSIDINE SYNTHASE-RELATED"/>
    <property type="match status" value="1"/>
</dbReference>
<dbReference type="InterPro" id="IPR014729">
    <property type="entry name" value="Rossmann-like_a/b/a_fold"/>
</dbReference>
<evidence type="ECO:0000313" key="9">
    <source>
        <dbReference type="Proteomes" id="UP001295740"/>
    </source>
</evidence>
<keyword evidence="4" id="KW-0547">Nucleotide-binding</keyword>
<dbReference type="InterPro" id="IPR012795">
    <property type="entry name" value="tRNA_Ile_lys_synt_N"/>
</dbReference>
<organism evidence="8 9">
    <name type="scientific">Anthostomella pinea</name>
    <dbReference type="NCBI Taxonomy" id="933095"/>
    <lineage>
        <taxon>Eukaryota</taxon>
        <taxon>Fungi</taxon>
        <taxon>Dikarya</taxon>
        <taxon>Ascomycota</taxon>
        <taxon>Pezizomycotina</taxon>
        <taxon>Sordariomycetes</taxon>
        <taxon>Xylariomycetidae</taxon>
        <taxon>Xylariales</taxon>
        <taxon>Xylariaceae</taxon>
        <taxon>Anthostomella</taxon>
    </lineage>
</organism>
<dbReference type="EC" id="6.3.4.19" evidence="1"/>
<comment type="catalytic activity">
    <reaction evidence="6">
        <text>cytidine(34) in tRNA(Ile2) + L-lysine + ATP = lysidine(34) in tRNA(Ile2) + AMP + diphosphate + H(+)</text>
        <dbReference type="Rhea" id="RHEA:43744"/>
        <dbReference type="Rhea" id="RHEA-COMP:10625"/>
        <dbReference type="Rhea" id="RHEA-COMP:10670"/>
        <dbReference type="ChEBI" id="CHEBI:15378"/>
        <dbReference type="ChEBI" id="CHEBI:30616"/>
        <dbReference type="ChEBI" id="CHEBI:32551"/>
        <dbReference type="ChEBI" id="CHEBI:33019"/>
        <dbReference type="ChEBI" id="CHEBI:82748"/>
        <dbReference type="ChEBI" id="CHEBI:83665"/>
        <dbReference type="ChEBI" id="CHEBI:456215"/>
        <dbReference type="EC" id="6.3.4.19"/>
    </reaction>
</comment>
<dbReference type="AlphaFoldDB" id="A0AAI8VTD7"/>
<dbReference type="GO" id="GO:0005524">
    <property type="term" value="F:ATP binding"/>
    <property type="evidence" value="ECO:0007669"/>
    <property type="project" value="UniProtKB-KW"/>
</dbReference>
<protein>
    <recommendedName>
        <fullName evidence="1">tRNA(Ile)-lysidine synthetase</fullName>
        <ecNumber evidence="1">6.3.4.19</ecNumber>
    </recommendedName>
</protein>
<dbReference type="GO" id="GO:0032267">
    <property type="term" value="F:tRNA(Ile)-lysidine synthase activity"/>
    <property type="evidence" value="ECO:0007669"/>
    <property type="project" value="UniProtKB-EC"/>
</dbReference>
<proteinExistence type="inferred from homology"/>
<dbReference type="Pfam" id="PF01171">
    <property type="entry name" value="ATP_bind_3"/>
    <property type="match status" value="2"/>
</dbReference>
<name>A0AAI8VTD7_9PEZI</name>
<evidence type="ECO:0000313" key="8">
    <source>
        <dbReference type="EMBL" id="CAJ2510704.1"/>
    </source>
</evidence>
<evidence type="ECO:0000256" key="2">
    <source>
        <dbReference type="ARBA" id="ARBA00022598"/>
    </source>
</evidence>
<keyword evidence="5" id="KW-0067">ATP-binding</keyword>
<gene>
    <name evidence="8" type="ORF">KHLLAP_LOCUS11172</name>
</gene>
<feature type="domain" description="tRNA(Ile)-lysidine/2-thiocytidine synthase N-terminal" evidence="7">
    <location>
        <begin position="282"/>
        <end position="328"/>
    </location>
</feature>